<dbReference type="Proteomes" id="UP000195569">
    <property type="component" value="Unassembled WGS sequence"/>
</dbReference>
<protein>
    <recommendedName>
        <fullName evidence="5">Purine nucleoside phosphorylase</fullName>
    </recommendedName>
</protein>
<dbReference type="EMBL" id="CYGY02000025">
    <property type="protein sequence ID" value="SIT40704.1"/>
    <property type="molecule type" value="Genomic_DNA"/>
</dbReference>
<reference evidence="3" key="1">
    <citation type="submission" date="2016-12" db="EMBL/GenBank/DDBJ databases">
        <authorList>
            <person name="Moulin L."/>
        </authorList>
    </citation>
    <scope>NUCLEOTIDE SEQUENCE [LARGE SCALE GENOMIC DNA]</scope>
    <source>
        <strain evidence="3">STM 7183</strain>
    </source>
</reference>
<evidence type="ECO:0000313" key="3">
    <source>
        <dbReference type="EMBL" id="SIT40704.1"/>
    </source>
</evidence>
<evidence type="ECO:0000256" key="2">
    <source>
        <dbReference type="SAM" id="SignalP"/>
    </source>
</evidence>
<keyword evidence="2" id="KW-0732">Signal</keyword>
<evidence type="ECO:0000313" key="4">
    <source>
        <dbReference type="Proteomes" id="UP000195569"/>
    </source>
</evidence>
<feature type="compositionally biased region" description="Polar residues" evidence="1">
    <location>
        <begin position="84"/>
        <end position="93"/>
    </location>
</feature>
<sequence>MNRTLELAAVAAALLLPAVSFAQSSNGSPTRAEVREQLAQLVRAGYRPTGRHNKYPSDLQAAQARVAAGAPGTGHSQEPRQPAPTMTPNGQHD</sequence>
<dbReference type="RefSeq" id="WP_087734603.1">
    <property type="nucleotide sequence ID" value="NZ_CYGY02000025.1"/>
</dbReference>
<dbReference type="Pfam" id="PF13663">
    <property type="entry name" value="DUF4148"/>
    <property type="match status" value="1"/>
</dbReference>
<proteinExistence type="predicted"/>
<evidence type="ECO:0000256" key="1">
    <source>
        <dbReference type="SAM" id="MobiDB-lite"/>
    </source>
</evidence>
<keyword evidence="4" id="KW-1185">Reference proteome</keyword>
<dbReference type="AlphaFoldDB" id="A0A1N7S056"/>
<comment type="caution">
    <text evidence="3">The sequence shown here is derived from an EMBL/GenBank/DDBJ whole genome shotgun (WGS) entry which is preliminary data.</text>
</comment>
<organism evidence="3 4">
    <name type="scientific">Paraburkholderia piptadeniae</name>
    <dbReference type="NCBI Taxonomy" id="1701573"/>
    <lineage>
        <taxon>Bacteria</taxon>
        <taxon>Pseudomonadati</taxon>
        <taxon>Pseudomonadota</taxon>
        <taxon>Betaproteobacteria</taxon>
        <taxon>Burkholderiales</taxon>
        <taxon>Burkholderiaceae</taxon>
        <taxon>Paraburkholderia</taxon>
    </lineage>
</organism>
<accession>A0A1N7S056</accession>
<dbReference type="InterPro" id="IPR025421">
    <property type="entry name" value="DUF4148"/>
</dbReference>
<evidence type="ECO:0008006" key="5">
    <source>
        <dbReference type="Google" id="ProtNLM"/>
    </source>
</evidence>
<feature type="chain" id="PRO_5012839989" description="Purine nucleoside phosphorylase" evidence="2">
    <location>
        <begin position="23"/>
        <end position="93"/>
    </location>
</feature>
<name>A0A1N7S056_9BURK</name>
<feature type="region of interest" description="Disordered" evidence="1">
    <location>
        <begin position="64"/>
        <end position="93"/>
    </location>
</feature>
<gene>
    <name evidence="3" type="ORF">BN2476_250032</name>
</gene>
<dbReference type="OrthoDB" id="9115115at2"/>
<feature type="signal peptide" evidence="2">
    <location>
        <begin position="1"/>
        <end position="22"/>
    </location>
</feature>